<feature type="coiled-coil region" evidence="12">
    <location>
        <begin position="139"/>
        <end position="208"/>
    </location>
</feature>
<keyword evidence="4 11" id="KW-0812">Transmembrane</keyword>
<evidence type="ECO:0000256" key="1">
    <source>
        <dbReference type="ARBA" id="ARBA00004477"/>
    </source>
</evidence>
<accession>A0ABD2YUK1</accession>
<organism evidence="13 14">
    <name type="scientific">Cinchona calisaya</name>
    <dbReference type="NCBI Taxonomy" id="153742"/>
    <lineage>
        <taxon>Eukaryota</taxon>
        <taxon>Viridiplantae</taxon>
        <taxon>Streptophyta</taxon>
        <taxon>Embryophyta</taxon>
        <taxon>Tracheophyta</taxon>
        <taxon>Spermatophyta</taxon>
        <taxon>Magnoliopsida</taxon>
        <taxon>eudicotyledons</taxon>
        <taxon>Gunneridae</taxon>
        <taxon>Pentapetalae</taxon>
        <taxon>asterids</taxon>
        <taxon>lamiids</taxon>
        <taxon>Gentianales</taxon>
        <taxon>Rubiaceae</taxon>
        <taxon>Cinchonoideae</taxon>
        <taxon>Cinchoneae</taxon>
        <taxon>Cinchona</taxon>
    </lineage>
</organism>
<feature type="transmembrane region" description="Helical" evidence="11">
    <location>
        <begin position="81"/>
        <end position="102"/>
    </location>
</feature>
<evidence type="ECO:0000313" key="14">
    <source>
        <dbReference type="Proteomes" id="UP001630127"/>
    </source>
</evidence>
<evidence type="ECO:0000256" key="3">
    <source>
        <dbReference type="ARBA" id="ARBA00022448"/>
    </source>
</evidence>
<keyword evidence="11" id="KW-0931">ER-Golgi transport</keyword>
<evidence type="ECO:0000256" key="5">
    <source>
        <dbReference type="ARBA" id="ARBA00022703"/>
    </source>
</evidence>
<keyword evidence="3 11" id="KW-0813">Transport</keyword>
<keyword evidence="7 11" id="KW-0653">Protein transport</keyword>
<dbReference type="PANTHER" id="PTHR12701:SF56">
    <property type="entry name" value="ENDOPLASMIC RETICULUM TRANSMEMBRANE PROTEIN"/>
    <property type="match status" value="1"/>
</dbReference>
<comment type="subcellular location">
    <subcellularLocation>
        <location evidence="1 11">Endoplasmic reticulum membrane</location>
        <topology evidence="1 11">Multi-pass membrane protein</topology>
    </subcellularLocation>
</comment>
<comment type="caution">
    <text evidence="13">The sequence shown here is derived from an EMBL/GenBank/DDBJ whole genome shotgun (WGS) entry which is preliminary data.</text>
</comment>
<dbReference type="GO" id="GO:0006886">
    <property type="term" value="P:intracellular protein transport"/>
    <property type="evidence" value="ECO:0007669"/>
    <property type="project" value="UniProtKB-UniRule"/>
</dbReference>
<keyword evidence="8 11" id="KW-1133">Transmembrane helix</keyword>
<evidence type="ECO:0000256" key="10">
    <source>
        <dbReference type="ARBA" id="ARBA00023136"/>
    </source>
</evidence>
<dbReference type="Proteomes" id="UP001630127">
    <property type="component" value="Unassembled WGS sequence"/>
</dbReference>
<dbReference type="Gene3D" id="1.20.5.110">
    <property type="match status" value="1"/>
</dbReference>
<proteinExistence type="inferred from homology"/>
<dbReference type="GO" id="GO:0070973">
    <property type="term" value="P:protein localization to endoplasmic reticulum exit site"/>
    <property type="evidence" value="ECO:0007669"/>
    <property type="project" value="UniProtKB-UniRule"/>
</dbReference>
<comment type="similarity">
    <text evidence="2 11">Belongs to the BCAP29/BCAP31 family.</text>
</comment>
<evidence type="ECO:0000256" key="4">
    <source>
        <dbReference type="ARBA" id="ARBA00022692"/>
    </source>
</evidence>
<keyword evidence="5" id="KW-0053">Apoptosis</keyword>
<comment type="function">
    <text evidence="11">May play a role in anterograde transport of membrane proteins from the endoplasmic reticulum to the Golgi.</text>
</comment>
<evidence type="ECO:0000313" key="13">
    <source>
        <dbReference type="EMBL" id="KAL3509805.1"/>
    </source>
</evidence>
<evidence type="ECO:0000256" key="2">
    <source>
        <dbReference type="ARBA" id="ARBA00007956"/>
    </source>
</evidence>
<evidence type="ECO:0000256" key="7">
    <source>
        <dbReference type="ARBA" id="ARBA00022927"/>
    </source>
</evidence>
<evidence type="ECO:0000256" key="11">
    <source>
        <dbReference type="RuleBase" id="RU367026"/>
    </source>
</evidence>
<keyword evidence="9 12" id="KW-0175">Coiled coil</keyword>
<keyword evidence="10 11" id="KW-0472">Membrane</keyword>
<feature type="transmembrane region" description="Helical" evidence="11">
    <location>
        <begin position="6"/>
        <end position="22"/>
    </location>
</feature>
<dbReference type="AlphaFoldDB" id="A0ABD2YUK1"/>
<dbReference type="PANTHER" id="PTHR12701">
    <property type="entry name" value="BCR-ASSOCIATED PROTEIN, BAP"/>
    <property type="match status" value="1"/>
</dbReference>
<reference evidence="13 14" key="1">
    <citation type="submission" date="2024-11" db="EMBL/GenBank/DDBJ databases">
        <title>A near-complete genome assembly of Cinchona calisaya.</title>
        <authorList>
            <person name="Lian D.C."/>
            <person name="Zhao X.W."/>
            <person name="Wei L."/>
        </authorList>
    </citation>
    <scope>NUCLEOTIDE SEQUENCE [LARGE SCALE GENOMIC DNA]</scope>
    <source>
        <tissue evidence="13">Nenye</tissue>
    </source>
</reference>
<sequence>MIQLLFSLIFSEMGLILILLFKTPLRKLVIMTLDRVKRGRGPLVVKSVAATIFVMMIYTVYTVQELYSSPIESFNPTDQVLFAFQVLQASLMGFLLFLALMIDRLHYYMRELHILRKTMEAAEKQNQESDEGKSDKDKVNALKEEIAAMRTKINLLEYECEAKEKELKGAKGNSESGKKQSEGLLLEYDRLLEENQNLRSQLLSIEQSLSNSDGKKNM</sequence>
<evidence type="ECO:0000256" key="12">
    <source>
        <dbReference type="SAM" id="Coils"/>
    </source>
</evidence>
<keyword evidence="6 11" id="KW-0256">Endoplasmic reticulum</keyword>
<gene>
    <name evidence="13" type="ORF">ACH5RR_029206</name>
</gene>
<evidence type="ECO:0000256" key="9">
    <source>
        <dbReference type="ARBA" id="ARBA00023054"/>
    </source>
</evidence>
<dbReference type="GO" id="GO:0005789">
    <property type="term" value="C:endoplasmic reticulum membrane"/>
    <property type="evidence" value="ECO:0007669"/>
    <property type="project" value="UniProtKB-SubCell"/>
</dbReference>
<keyword evidence="14" id="KW-1185">Reference proteome</keyword>
<feature type="transmembrane region" description="Helical" evidence="11">
    <location>
        <begin position="43"/>
        <end position="61"/>
    </location>
</feature>
<evidence type="ECO:0000256" key="8">
    <source>
        <dbReference type="ARBA" id="ARBA00022989"/>
    </source>
</evidence>
<dbReference type="GO" id="GO:0006888">
    <property type="term" value="P:endoplasmic reticulum to Golgi vesicle-mediated transport"/>
    <property type="evidence" value="ECO:0007669"/>
    <property type="project" value="UniProtKB-UniRule"/>
</dbReference>
<dbReference type="EMBL" id="JBJUIK010000012">
    <property type="protein sequence ID" value="KAL3509805.1"/>
    <property type="molecule type" value="Genomic_DNA"/>
</dbReference>
<dbReference type="FunFam" id="1.20.5.110:FF:000011">
    <property type="entry name" value="B-cell receptor-associated protein 29"/>
    <property type="match status" value="1"/>
</dbReference>
<name>A0ABD2YUK1_9GENT</name>
<dbReference type="InterPro" id="IPR008417">
    <property type="entry name" value="BAP29/BAP31"/>
</dbReference>
<evidence type="ECO:0000256" key="6">
    <source>
        <dbReference type="ARBA" id="ARBA00022824"/>
    </source>
</evidence>
<protein>
    <recommendedName>
        <fullName evidence="11">Endoplasmic reticulum transmembrane protein</fullName>
    </recommendedName>
</protein>